<gene>
    <name evidence="1" type="ORF">NDU88_001097</name>
</gene>
<dbReference type="PROSITE" id="PS51257">
    <property type="entry name" value="PROKAR_LIPOPROTEIN"/>
    <property type="match status" value="1"/>
</dbReference>
<dbReference type="Proteomes" id="UP001066276">
    <property type="component" value="Chromosome 12"/>
</dbReference>
<comment type="caution">
    <text evidence="1">The sequence shown here is derived from an EMBL/GenBank/DDBJ whole genome shotgun (WGS) entry which is preliminary data.</text>
</comment>
<evidence type="ECO:0000313" key="2">
    <source>
        <dbReference type="Proteomes" id="UP001066276"/>
    </source>
</evidence>
<name>A0AAV7KXI7_PLEWA</name>
<protein>
    <submittedName>
        <fullName evidence="1">Uncharacterized protein</fullName>
    </submittedName>
</protein>
<sequence length="191" mass="21089">MRQTLSGRRAAASGSGSQAAFTCSCKLPSGRHRTCVNRAHLNEGSCSRPRRKPANQQRRAALSRLEGYPTRARCLAASVCHAPIMQPHVLRAVISCEAAHVSSADIRGWGQIAKLLRNDPLPLHQARKHASEAGESAHDLERGCLAYLRRSPNPPLQLGCNCGGKRVWHRTKTEFCGSFPLVREEQLLYQY</sequence>
<dbReference type="EMBL" id="JANPWB010000016">
    <property type="protein sequence ID" value="KAJ1080908.1"/>
    <property type="molecule type" value="Genomic_DNA"/>
</dbReference>
<evidence type="ECO:0000313" key="1">
    <source>
        <dbReference type="EMBL" id="KAJ1080908.1"/>
    </source>
</evidence>
<organism evidence="1 2">
    <name type="scientific">Pleurodeles waltl</name>
    <name type="common">Iberian ribbed newt</name>
    <dbReference type="NCBI Taxonomy" id="8319"/>
    <lineage>
        <taxon>Eukaryota</taxon>
        <taxon>Metazoa</taxon>
        <taxon>Chordata</taxon>
        <taxon>Craniata</taxon>
        <taxon>Vertebrata</taxon>
        <taxon>Euteleostomi</taxon>
        <taxon>Amphibia</taxon>
        <taxon>Batrachia</taxon>
        <taxon>Caudata</taxon>
        <taxon>Salamandroidea</taxon>
        <taxon>Salamandridae</taxon>
        <taxon>Pleurodelinae</taxon>
        <taxon>Pleurodeles</taxon>
    </lineage>
</organism>
<accession>A0AAV7KXI7</accession>
<proteinExistence type="predicted"/>
<keyword evidence="2" id="KW-1185">Reference proteome</keyword>
<reference evidence="1" key="1">
    <citation type="journal article" date="2022" name="bioRxiv">
        <title>Sequencing and chromosome-scale assembly of the giantPleurodeles waltlgenome.</title>
        <authorList>
            <person name="Brown T."/>
            <person name="Elewa A."/>
            <person name="Iarovenko S."/>
            <person name="Subramanian E."/>
            <person name="Araus A.J."/>
            <person name="Petzold A."/>
            <person name="Susuki M."/>
            <person name="Suzuki K.-i.T."/>
            <person name="Hayashi T."/>
            <person name="Toyoda A."/>
            <person name="Oliveira C."/>
            <person name="Osipova E."/>
            <person name="Leigh N.D."/>
            <person name="Simon A."/>
            <person name="Yun M.H."/>
        </authorList>
    </citation>
    <scope>NUCLEOTIDE SEQUENCE</scope>
    <source>
        <strain evidence="1">20211129_DDA</strain>
        <tissue evidence="1">Liver</tissue>
    </source>
</reference>
<dbReference type="AlphaFoldDB" id="A0AAV7KXI7"/>